<evidence type="ECO:0000313" key="4">
    <source>
        <dbReference type="Proteomes" id="UP000886841"/>
    </source>
</evidence>
<comment type="caution">
    <text evidence="3">The sequence shown here is derived from an EMBL/GenBank/DDBJ whole genome shotgun (WGS) entry which is preliminary data.</text>
</comment>
<evidence type="ECO:0000313" key="3">
    <source>
        <dbReference type="EMBL" id="HIR92590.1"/>
    </source>
</evidence>
<name>A0A9D1JFD2_9FIRM</name>
<reference evidence="3" key="1">
    <citation type="submission" date="2020-10" db="EMBL/GenBank/DDBJ databases">
        <authorList>
            <person name="Gilroy R."/>
        </authorList>
    </citation>
    <scope>NUCLEOTIDE SEQUENCE</scope>
    <source>
        <strain evidence="3">ChiSxjej1B13-7041</strain>
    </source>
</reference>
<sequence length="126" mass="14101">MKRTLATVLALLLLGILALTGCGKDEKEEILGTWNATKVKVEDTEVEMSAFLEELGEPTMRMKLTFSEDGTAKCNLMGEKTEGLWEVNEDGTYTLSDENGEMLISIENEQLILDYAEIQFVFEKAQ</sequence>
<dbReference type="Proteomes" id="UP000886841">
    <property type="component" value="Unassembled WGS sequence"/>
</dbReference>
<protein>
    <recommendedName>
        <fullName evidence="2">Lipocalin-like domain-containing protein</fullName>
    </recommendedName>
</protein>
<dbReference type="PROSITE" id="PS51257">
    <property type="entry name" value="PROKAR_LIPOPROTEIN"/>
    <property type="match status" value="1"/>
</dbReference>
<keyword evidence="1" id="KW-0732">Signal</keyword>
<dbReference type="InterPro" id="IPR024311">
    <property type="entry name" value="Lipocalin-like"/>
</dbReference>
<evidence type="ECO:0000256" key="1">
    <source>
        <dbReference type="SAM" id="SignalP"/>
    </source>
</evidence>
<dbReference type="AlphaFoldDB" id="A0A9D1JFD2"/>
<evidence type="ECO:0000259" key="2">
    <source>
        <dbReference type="Pfam" id="PF13648"/>
    </source>
</evidence>
<feature type="chain" id="PRO_5039336131" description="Lipocalin-like domain-containing protein" evidence="1">
    <location>
        <begin position="21"/>
        <end position="126"/>
    </location>
</feature>
<proteinExistence type="predicted"/>
<feature type="domain" description="Lipocalin-like" evidence="2">
    <location>
        <begin position="30"/>
        <end position="105"/>
    </location>
</feature>
<dbReference type="EMBL" id="DVHU01000036">
    <property type="protein sequence ID" value="HIR92590.1"/>
    <property type="molecule type" value="Genomic_DNA"/>
</dbReference>
<dbReference type="Pfam" id="PF13648">
    <property type="entry name" value="Lipocalin_4"/>
    <property type="match status" value="1"/>
</dbReference>
<accession>A0A9D1JFD2</accession>
<reference evidence="3" key="2">
    <citation type="journal article" date="2021" name="PeerJ">
        <title>Extensive microbial diversity within the chicken gut microbiome revealed by metagenomics and culture.</title>
        <authorList>
            <person name="Gilroy R."/>
            <person name="Ravi A."/>
            <person name="Getino M."/>
            <person name="Pursley I."/>
            <person name="Horton D.L."/>
            <person name="Alikhan N.F."/>
            <person name="Baker D."/>
            <person name="Gharbi K."/>
            <person name="Hall N."/>
            <person name="Watson M."/>
            <person name="Adriaenssens E.M."/>
            <person name="Foster-Nyarko E."/>
            <person name="Jarju S."/>
            <person name="Secka A."/>
            <person name="Antonio M."/>
            <person name="Oren A."/>
            <person name="Chaudhuri R.R."/>
            <person name="La Ragione R."/>
            <person name="Hildebrand F."/>
            <person name="Pallen M.J."/>
        </authorList>
    </citation>
    <scope>NUCLEOTIDE SEQUENCE</scope>
    <source>
        <strain evidence="3">ChiSxjej1B13-7041</strain>
    </source>
</reference>
<feature type="signal peptide" evidence="1">
    <location>
        <begin position="1"/>
        <end position="20"/>
    </location>
</feature>
<organism evidence="3 4">
    <name type="scientific">Candidatus Egerieimonas intestinavium</name>
    <dbReference type="NCBI Taxonomy" id="2840777"/>
    <lineage>
        <taxon>Bacteria</taxon>
        <taxon>Bacillati</taxon>
        <taxon>Bacillota</taxon>
        <taxon>Clostridia</taxon>
        <taxon>Lachnospirales</taxon>
        <taxon>Lachnospiraceae</taxon>
        <taxon>Lachnospiraceae incertae sedis</taxon>
        <taxon>Candidatus Egerieimonas</taxon>
    </lineage>
</organism>
<gene>
    <name evidence="3" type="ORF">IAB98_04125</name>
</gene>